<dbReference type="HOGENOM" id="CLU_002546_3_1_1"/>
<dbReference type="SMART" id="SM00775">
    <property type="entry name" value="LNS2"/>
    <property type="match status" value="1"/>
</dbReference>
<dbReference type="RefSeq" id="XP_004179063.1">
    <property type="nucleotide sequence ID" value="XM_004179015.1"/>
</dbReference>
<dbReference type="FunCoup" id="I2GZJ2">
    <property type="interactions" value="473"/>
</dbReference>
<dbReference type="GO" id="GO:0008654">
    <property type="term" value="P:phospholipid biosynthetic process"/>
    <property type="evidence" value="ECO:0007669"/>
    <property type="project" value="EnsemblFungi"/>
</dbReference>
<dbReference type="KEGG" id="tbl:TBLA_0B07260"/>
<feature type="compositionally biased region" description="Low complexity" evidence="3">
    <location>
        <begin position="106"/>
        <end position="122"/>
    </location>
</feature>
<dbReference type="GO" id="GO:0034389">
    <property type="term" value="P:lipid droplet organization"/>
    <property type="evidence" value="ECO:0007669"/>
    <property type="project" value="EnsemblFungi"/>
</dbReference>
<feature type="region of interest" description="Disordered" evidence="3">
    <location>
        <begin position="106"/>
        <end position="191"/>
    </location>
</feature>
<dbReference type="GO" id="GO:0000976">
    <property type="term" value="F:transcription cis-regulatory region binding"/>
    <property type="evidence" value="ECO:0007669"/>
    <property type="project" value="EnsemblFungi"/>
</dbReference>
<dbReference type="Pfam" id="PF24565">
    <property type="entry name" value="Ned1_M"/>
    <property type="match status" value="1"/>
</dbReference>
<dbReference type="PANTHER" id="PTHR12181:SF12">
    <property type="entry name" value="PHOSPHATIDATE PHOSPHATASE"/>
    <property type="match status" value="1"/>
</dbReference>
<feature type="domain" description="LNS2/PITP" evidence="4">
    <location>
        <begin position="477"/>
        <end position="706"/>
    </location>
</feature>
<feature type="compositionally biased region" description="Gly residues" evidence="3">
    <location>
        <begin position="917"/>
        <end position="930"/>
    </location>
</feature>
<evidence type="ECO:0000256" key="2">
    <source>
        <dbReference type="ARBA" id="ARBA00022553"/>
    </source>
</evidence>
<evidence type="ECO:0000259" key="4">
    <source>
        <dbReference type="SMART" id="SM00775"/>
    </source>
</evidence>
<dbReference type="InterPro" id="IPR007651">
    <property type="entry name" value="Lipin_N"/>
</dbReference>
<dbReference type="PANTHER" id="PTHR12181">
    <property type="entry name" value="LIPIN"/>
    <property type="match status" value="1"/>
</dbReference>
<feature type="compositionally biased region" description="Acidic residues" evidence="3">
    <location>
        <begin position="840"/>
        <end position="852"/>
    </location>
</feature>
<feature type="region of interest" description="Disordered" evidence="3">
    <location>
        <begin position="605"/>
        <end position="632"/>
    </location>
</feature>
<dbReference type="InterPro" id="IPR026058">
    <property type="entry name" value="LIPIN"/>
</dbReference>
<dbReference type="STRING" id="1071380.I2GZJ2"/>
<feature type="region of interest" description="Disordered" evidence="3">
    <location>
        <begin position="840"/>
        <end position="960"/>
    </location>
</feature>
<sequence length="1095" mass="121453">MQYVGRAIGSVSKTLSSINPATLSGAIDVIVVEQPDGTLACSPFHVRFGKFRILKPSQKKVEVLVNGQSTNIPMKLAESGEAHFVFETSTDINNIPDDLLASPLLTNINSPPSSPESSNITTLQNGPNDGTSSITNPTNNNVKNKTKNKLEEPSFLDINEDPSEQTSNVLDHSSSTNSLSNDAVHTATVSPTPDQINMFKKKLNKTLTDIHIPSKLDNNGDLLLDMEGYKPDEEMMDFTDEKLKTLIKDELGNNFDISKIVKEDENGNIKIIQPNLDDLENFDINDNSNSDGAFSSNSFNSLYKEDILRDHPQLDHIDNNSNDNDTFEFPKTIDTIAESLNSQYSAEQDDITIGTNDLANTTTSTTTTTATTAATPLMNNVENRSVNDSNNAIKITENNPSSTFNVDQKNISPMNFEPGKNQTPKLAKNYIKTLRLTSDQLMCLNLKYGENDLTFTVDKGKAIVTSKLYVWRWNVPIVISDIDGTITKSDALGHLMNLVGKDWTHVGVANLFSEISKNGYNILYLTARSAGQADSTRNYLNSILQDGVKLPAGPVILSPDRTMAALRREVILKKPEIFKIACLNDIRSLYFESIGERIEYQSNKVDNLDNKNSNSPNENEFNSNNSTESISSVTSQNRAVIKRCLVKRSPYYSLYNPSSKVNNDDMLTPFFAGFGNRITDALSYRTVGVPSSRIFTINPDGEVHMELLELAGYRSSYVHINELVDHFFPPVVTLESDFNFKSPTSFTPGSPVFNTTNINSSMDMGDMSHINLNSPESMHNNSNDDHFNDHPNTFIIGLNQNGITSTTTVDTKPFFRNNQEEKYTDVNFWREPLINIDDLSDLSDECNPDQQDDSGTINNKDTEEVLRLKSSQGENKNKNKNKKKKPESISKKKYADIPKQSSNNSNTPTNKSTQTNTGGGSRAWSWGGGSNRNNKDILEEKSPLNDKTITTAEQATSTPTKEEIGKKIYFNLGSPLSSPKLSFIGNPDSLTETTTISIEHKNSSNHIDGTNTMTSLTEKMNHLSIGSTQPGLATSGISKINVLDDAHYSETDLPILNTDLHQKVTQSNNEEEDDDDEFDEDEFDEDEFDEDDFSD</sequence>
<dbReference type="GO" id="GO:0008195">
    <property type="term" value="F:phosphatidate phosphatase activity"/>
    <property type="evidence" value="ECO:0007669"/>
    <property type="project" value="EnsemblFungi"/>
</dbReference>
<name>I2GZJ2_HENB6</name>
<dbReference type="InterPro" id="IPR057124">
    <property type="entry name" value="Ned1-like_M"/>
</dbReference>
<evidence type="ECO:0000313" key="6">
    <source>
        <dbReference type="Proteomes" id="UP000002866"/>
    </source>
</evidence>
<dbReference type="OMA" id="QDYSMKL"/>
<comment type="similarity">
    <text evidence="1">Belongs to the lipin family.</text>
</comment>
<proteinExistence type="inferred from homology"/>
<protein>
    <recommendedName>
        <fullName evidence="4">LNS2/PITP domain-containing protein</fullName>
    </recommendedName>
</protein>
<dbReference type="GO" id="GO:0019432">
    <property type="term" value="P:triglyceride biosynthetic process"/>
    <property type="evidence" value="ECO:0007669"/>
    <property type="project" value="EnsemblFungi"/>
</dbReference>
<organism evidence="5 6">
    <name type="scientific">Henningerozyma blattae (strain ATCC 34711 / CBS 6284 / DSM 70876 / NBRC 10599 / NRRL Y-10934 / UCD 77-7)</name>
    <name type="common">Yeast</name>
    <name type="synonym">Tetrapisispora blattae</name>
    <dbReference type="NCBI Taxonomy" id="1071380"/>
    <lineage>
        <taxon>Eukaryota</taxon>
        <taxon>Fungi</taxon>
        <taxon>Dikarya</taxon>
        <taxon>Ascomycota</taxon>
        <taxon>Saccharomycotina</taxon>
        <taxon>Saccharomycetes</taxon>
        <taxon>Saccharomycetales</taxon>
        <taxon>Saccharomycetaceae</taxon>
        <taxon>Henningerozyma</taxon>
    </lineage>
</organism>
<keyword evidence="2" id="KW-0597">Phosphoprotein</keyword>
<dbReference type="eggNOG" id="KOG2116">
    <property type="taxonomic scope" value="Eukaryota"/>
</dbReference>
<dbReference type="Pfam" id="PF08235">
    <property type="entry name" value="LNS2"/>
    <property type="match status" value="2"/>
</dbReference>
<dbReference type="GO" id="GO:0006651">
    <property type="term" value="P:diacylglycerol biosynthetic process"/>
    <property type="evidence" value="ECO:0007669"/>
    <property type="project" value="EnsemblFungi"/>
</dbReference>
<dbReference type="FunFam" id="3.40.50.1000:FF:000063">
    <property type="entry name" value="Nuclear elongation and deformation protein"/>
    <property type="match status" value="1"/>
</dbReference>
<dbReference type="GeneID" id="14494599"/>
<dbReference type="OrthoDB" id="4567at2759"/>
<dbReference type="GO" id="GO:0009062">
    <property type="term" value="P:fatty acid catabolic process"/>
    <property type="evidence" value="ECO:0007669"/>
    <property type="project" value="TreeGrafter"/>
</dbReference>
<dbReference type="InterPro" id="IPR013209">
    <property type="entry name" value="LNS2"/>
</dbReference>
<feature type="region of interest" description="Disordered" evidence="3">
    <location>
        <begin position="1058"/>
        <end position="1095"/>
    </location>
</feature>
<dbReference type="GO" id="GO:0005773">
    <property type="term" value="C:vacuole"/>
    <property type="evidence" value="ECO:0007669"/>
    <property type="project" value="EnsemblFungi"/>
</dbReference>
<dbReference type="GO" id="GO:0042144">
    <property type="term" value="P:vacuole fusion, non-autophagic"/>
    <property type="evidence" value="ECO:0007669"/>
    <property type="project" value="EnsemblFungi"/>
</dbReference>
<reference evidence="5 6" key="1">
    <citation type="journal article" date="2011" name="Proc. Natl. Acad. Sci. U.S.A.">
        <title>Evolutionary erosion of yeast sex chromosomes by mating-type switching accidents.</title>
        <authorList>
            <person name="Gordon J.L."/>
            <person name="Armisen D."/>
            <person name="Proux-Wera E."/>
            <person name="Oheigeartaigh S.S."/>
            <person name="Byrne K.P."/>
            <person name="Wolfe K.H."/>
        </authorList>
    </citation>
    <scope>NUCLEOTIDE SEQUENCE [LARGE SCALE GENOMIC DNA]</scope>
    <source>
        <strain evidence="6">ATCC 34711 / CBS 6284 / DSM 70876 / NBRC 10599 / NRRL Y-10934 / UCD 77-7</strain>
    </source>
</reference>
<dbReference type="Pfam" id="PF04571">
    <property type="entry name" value="Lipin_N"/>
    <property type="match status" value="1"/>
</dbReference>
<dbReference type="InterPro" id="IPR031315">
    <property type="entry name" value="LNS2/PITP"/>
</dbReference>
<keyword evidence="6" id="KW-1185">Reference proteome</keyword>
<feature type="compositionally biased region" description="Polar residues" evidence="3">
    <location>
        <begin position="945"/>
        <end position="959"/>
    </location>
</feature>
<dbReference type="GO" id="GO:0005811">
    <property type="term" value="C:lipid droplet"/>
    <property type="evidence" value="ECO:0007669"/>
    <property type="project" value="EnsemblFungi"/>
</dbReference>
<evidence type="ECO:0000256" key="1">
    <source>
        <dbReference type="ARBA" id="ARBA00005476"/>
    </source>
</evidence>
<dbReference type="EMBL" id="HE806317">
    <property type="protein sequence ID" value="CCH59544.1"/>
    <property type="molecule type" value="Genomic_DNA"/>
</dbReference>
<feature type="compositionally biased region" description="Polar residues" evidence="3">
    <location>
        <begin position="123"/>
        <end position="134"/>
    </location>
</feature>
<evidence type="ECO:0000313" key="5">
    <source>
        <dbReference type="EMBL" id="CCH59544.1"/>
    </source>
</evidence>
<dbReference type="GO" id="GO:0006276">
    <property type="term" value="P:plasmid maintenance"/>
    <property type="evidence" value="ECO:0007669"/>
    <property type="project" value="EnsemblFungi"/>
</dbReference>
<dbReference type="GO" id="GO:0031965">
    <property type="term" value="C:nuclear membrane"/>
    <property type="evidence" value="ECO:0007669"/>
    <property type="project" value="EnsemblFungi"/>
</dbReference>
<dbReference type="InterPro" id="IPR036412">
    <property type="entry name" value="HAD-like_sf"/>
</dbReference>
<feature type="compositionally biased region" description="Acidic residues" evidence="3">
    <location>
        <begin position="1069"/>
        <end position="1095"/>
    </location>
</feature>
<feature type="compositionally biased region" description="Basic and acidic residues" evidence="3">
    <location>
        <begin position="933"/>
        <end position="944"/>
    </location>
</feature>
<dbReference type="GO" id="GO:0005829">
    <property type="term" value="C:cytosol"/>
    <property type="evidence" value="ECO:0007669"/>
    <property type="project" value="EnsemblFungi"/>
</dbReference>
<dbReference type="Proteomes" id="UP000002866">
    <property type="component" value="Chromosome 2"/>
</dbReference>
<evidence type="ECO:0000256" key="3">
    <source>
        <dbReference type="SAM" id="MobiDB-lite"/>
    </source>
</evidence>
<dbReference type="SUPFAM" id="SSF56784">
    <property type="entry name" value="HAD-like"/>
    <property type="match status" value="1"/>
</dbReference>
<accession>I2GZJ2</accession>
<feature type="compositionally biased region" description="Polar residues" evidence="3">
    <location>
        <begin position="164"/>
        <end position="191"/>
    </location>
</feature>
<gene>
    <name evidence="5" type="primary">TBLA0B07260</name>
    <name evidence="5" type="ORF">TBLA_0B07260</name>
</gene>
<feature type="compositionally biased region" description="Low complexity" evidence="3">
    <location>
        <begin position="898"/>
        <end position="916"/>
    </location>
</feature>
<dbReference type="InterPro" id="IPR023214">
    <property type="entry name" value="HAD_sf"/>
</dbReference>
<dbReference type="GO" id="GO:0009060">
    <property type="term" value="P:aerobic respiration"/>
    <property type="evidence" value="ECO:0007669"/>
    <property type="project" value="EnsemblFungi"/>
</dbReference>
<dbReference type="AlphaFoldDB" id="I2GZJ2"/>
<dbReference type="Gene3D" id="3.40.50.1000">
    <property type="entry name" value="HAD superfamily/HAD-like"/>
    <property type="match status" value="1"/>
</dbReference>
<dbReference type="InParanoid" id="I2GZJ2"/>
<feature type="compositionally biased region" description="Low complexity" evidence="3">
    <location>
        <begin position="610"/>
        <end position="632"/>
    </location>
</feature>
<feature type="compositionally biased region" description="Basic and acidic residues" evidence="3">
    <location>
        <begin position="886"/>
        <end position="896"/>
    </location>
</feature>